<feature type="compositionally biased region" description="Basic residues" evidence="4">
    <location>
        <begin position="141"/>
        <end position="150"/>
    </location>
</feature>
<evidence type="ECO:0000256" key="2">
    <source>
        <dbReference type="ARBA" id="ARBA00022553"/>
    </source>
</evidence>
<dbReference type="EMBL" id="BAAFGZ010000419">
    <property type="protein sequence ID" value="GAB0138459.1"/>
    <property type="molecule type" value="Genomic_DNA"/>
</dbReference>
<evidence type="ECO:0000313" key="7">
    <source>
        <dbReference type="Proteomes" id="UP001562357"/>
    </source>
</evidence>
<protein>
    <submittedName>
        <fullName evidence="6">T1pks</fullName>
    </submittedName>
</protein>
<dbReference type="InterPro" id="IPR050091">
    <property type="entry name" value="PKS_NRPS_Biosynth_Enz"/>
</dbReference>
<evidence type="ECO:0000256" key="3">
    <source>
        <dbReference type="RuleBase" id="RU003694"/>
    </source>
</evidence>
<feature type="domain" description="Ketosynthase family 3 (KS3)" evidence="5">
    <location>
        <begin position="1"/>
        <end position="150"/>
    </location>
</feature>
<keyword evidence="2" id="KW-0597">Phosphoprotein</keyword>
<dbReference type="Gene3D" id="3.40.47.10">
    <property type="match status" value="1"/>
</dbReference>
<evidence type="ECO:0000259" key="5">
    <source>
        <dbReference type="PROSITE" id="PS52004"/>
    </source>
</evidence>
<evidence type="ECO:0000313" key="6">
    <source>
        <dbReference type="EMBL" id="GAB0138459.1"/>
    </source>
</evidence>
<dbReference type="Proteomes" id="UP001562357">
    <property type="component" value="Unassembled WGS sequence"/>
</dbReference>
<comment type="caution">
    <text evidence="6">The sequence shown here is derived from an EMBL/GenBank/DDBJ whole genome shotgun (WGS) entry which is preliminary data.</text>
</comment>
<keyword evidence="3" id="KW-0808">Transferase</keyword>
<dbReference type="Pfam" id="PF02801">
    <property type="entry name" value="Ketoacyl-synt_C"/>
    <property type="match status" value="1"/>
</dbReference>
<dbReference type="Pfam" id="PF00109">
    <property type="entry name" value="ketoacyl-synt"/>
    <property type="match status" value="1"/>
</dbReference>
<feature type="region of interest" description="Disordered" evidence="4">
    <location>
        <begin position="129"/>
        <end position="150"/>
    </location>
</feature>
<evidence type="ECO:0000256" key="4">
    <source>
        <dbReference type="SAM" id="MobiDB-lite"/>
    </source>
</evidence>
<dbReference type="InterPro" id="IPR014031">
    <property type="entry name" value="Ketoacyl_synth_C"/>
</dbReference>
<name>A0ABQ0CYD2_9HYPO</name>
<sequence>MHQGIQSLRTGEADMAIVGGANLTLNPDMFKAFASSGFLSGDGKSSAFDSRANGYGRGEGVAAIVIKRLRDALNDGDAIRAVIRESLLNQDGKTEIITAPSLEAQQALIRGCYRKAGLDPRDTQYFEAHGTSTQAGDNRRGKVHGNRLCG</sequence>
<dbReference type="InterPro" id="IPR016039">
    <property type="entry name" value="Thiolase-like"/>
</dbReference>
<dbReference type="CDD" id="cd00833">
    <property type="entry name" value="PKS"/>
    <property type="match status" value="1"/>
</dbReference>
<dbReference type="PROSITE" id="PS52004">
    <property type="entry name" value="KS3_2"/>
    <property type="match status" value="1"/>
</dbReference>
<evidence type="ECO:0000256" key="1">
    <source>
        <dbReference type="ARBA" id="ARBA00022450"/>
    </source>
</evidence>
<keyword evidence="1" id="KW-0596">Phosphopantetheine</keyword>
<dbReference type="InterPro" id="IPR020841">
    <property type="entry name" value="PKS_Beta-ketoAc_synthase_dom"/>
</dbReference>
<dbReference type="PANTHER" id="PTHR43775">
    <property type="entry name" value="FATTY ACID SYNTHASE"/>
    <property type="match status" value="1"/>
</dbReference>
<dbReference type="PANTHER" id="PTHR43775:SF29">
    <property type="entry name" value="ASPERFURANONE POLYKETIDE SYNTHASE AFOG-RELATED"/>
    <property type="match status" value="1"/>
</dbReference>
<dbReference type="SUPFAM" id="SSF53901">
    <property type="entry name" value="Thiolase-like"/>
    <property type="match status" value="1"/>
</dbReference>
<gene>
    <name evidence="6" type="primary">g6694</name>
    <name evidence="6" type="ORF">EsDP_00006694</name>
</gene>
<comment type="similarity">
    <text evidence="3">Belongs to the thiolase-like superfamily. Beta-ketoacyl-ACP synthases family.</text>
</comment>
<dbReference type="SMART" id="SM00825">
    <property type="entry name" value="PKS_KS"/>
    <property type="match status" value="1"/>
</dbReference>
<reference evidence="7" key="1">
    <citation type="submission" date="2024-06" db="EMBL/GenBank/DDBJ databases">
        <title>Draft Genome Sequences of Epichloe bromicola Strains Isolated from Elymus ciliaris.</title>
        <authorList>
            <consortium name="Epichloe bromicola genome sequencing consortium"/>
            <person name="Miura A."/>
            <person name="Imano S."/>
            <person name="Ashida A."/>
            <person name="Sato I."/>
            <person name="Chiba S."/>
            <person name="Tanaka A."/>
            <person name="Camagna M."/>
            <person name="Takemoto D."/>
        </authorList>
    </citation>
    <scope>NUCLEOTIDE SEQUENCE [LARGE SCALE GENOMIC DNA]</scope>
    <source>
        <strain evidence="7">DP</strain>
    </source>
</reference>
<organism evidence="6 7">
    <name type="scientific">Epichloe bromicola</name>
    <dbReference type="NCBI Taxonomy" id="79588"/>
    <lineage>
        <taxon>Eukaryota</taxon>
        <taxon>Fungi</taxon>
        <taxon>Dikarya</taxon>
        <taxon>Ascomycota</taxon>
        <taxon>Pezizomycotina</taxon>
        <taxon>Sordariomycetes</taxon>
        <taxon>Hypocreomycetidae</taxon>
        <taxon>Hypocreales</taxon>
        <taxon>Clavicipitaceae</taxon>
        <taxon>Epichloe</taxon>
    </lineage>
</organism>
<dbReference type="InterPro" id="IPR014030">
    <property type="entry name" value="Ketoacyl_synth_N"/>
</dbReference>
<proteinExistence type="inferred from homology"/>
<keyword evidence="7" id="KW-1185">Reference proteome</keyword>
<accession>A0ABQ0CYD2</accession>